<gene>
    <name evidence="2" type="ORF">EV694_2122</name>
</gene>
<comment type="caution">
    <text evidence="2">The sequence shown here is derived from an EMBL/GenBank/DDBJ whole genome shotgun (WGS) entry which is preliminary data.</text>
</comment>
<reference evidence="2 3" key="1">
    <citation type="submission" date="2019-03" db="EMBL/GenBank/DDBJ databases">
        <title>Genomic Encyclopedia of Type Strains, Phase IV (KMG-IV): sequencing the most valuable type-strain genomes for metagenomic binning, comparative biology and taxonomic classification.</title>
        <authorList>
            <person name="Goeker M."/>
        </authorList>
    </citation>
    <scope>NUCLEOTIDE SEQUENCE [LARGE SCALE GENOMIC DNA]</scope>
    <source>
        <strain evidence="2 3">DSM 15534</strain>
    </source>
</reference>
<dbReference type="RefSeq" id="WP_132692244.1">
    <property type="nucleotide sequence ID" value="NZ_SMFT01000007.1"/>
</dbReference>
<organism evidence="2 3">
    <name type="scientific">Volucribacter psittacicida</name>
    <dbReference type="NCBI Taxonomy" id="203482"/>
    <lineage>
        <taxon>Bacteria</taxon>
        <taxon>Pseudomonadati</taxon>
        <taxon>Pseudomonadota</taxon>
        <taxon>Gammaproteobacteria</taxon>
        <taxon>Pasteurellales</taxon>
        <taxon>Pasteurellaceae</taxon>
        <taxon>Volucribacter</taxon>
    </lineage>
</organism>
<protein>
    <submittedName>
        <fullName evidence="2">Uncharacterized protein</fullName>
    </submittedName>
</protein>
<keyword evidence="3" id="KW-1185">Reference proteome</keyword>
<evidence type="ECO:0000256" key="1">
    <source>
        <dbReference type="SAM" id="Phobius"/>
    </source>
</evidence>
<dbReference type="AlphaFoldDB" id="A0A4R1FMJ0"/>
<evidence type="ECO:0000313" key="3">
    <source>
        <dbReference type="Proteomes" id="UP000294702"/>
    </source>
</evidence>
<name>A0A4R1FMJ0_9PAST</name>
<dbReference type="EMBL" id="SMFT01000007">
    <property type="protein sequence ID" value="TCJ94692.1"/>
    <property type="molecule type" value="Genomic_DNA"/>
</dbReference>
<evidence type="ECO:0000313" key="2">
    <source>
        <dbReference type="EMBL" id="TCJ94692.1"/>
    </source>
</evidence>
<feature type="transmembrane region" description="Helical" evidence="1">
    <location>
        <begin position="25"/>
        <end position="43"/>
    </location>
</feature>
<proteinExistence type="predicted"/>
<dbReference type="Proteomes" id="UP000294702">
    <property type="component" value="Unassembled WGS sequence"/>
</dbReference>
<accession>A0A4R1FMJ0</accession>
<sequence>MGINLRHYFDQPQNPFGKWLALPLWQRYLPLLIMLLPIIYLITKPFLQYQHTLITQQNQVEQLQQQFIYQQKLLHHLRQQQTPTMGLEKGKDLSLANQKIQQLSQQYQLHIQHQRWLFAPQASLQLQLTGHYSQLAPFLFHLLQDHAIQLISLEIQQQSEKSPQSSIISEIQLRLQRK</sequence>
<keyword evidence="1" id="KW-0812">Transmembrane</keyword>
<keyword evidence="1" id="KW-0472">Membrane</keyword>
<keyword evidence="1" id="KW-1133">Transmembrane helix</keyword>